<keyword evidence="1" id="KW-0812">Transmembrane</keyword>
<feature type="transmembrane region" description="Helical" evidence="1">
    <location>
        <begin position="60"/>
        <end position="80"/>
    </location>
</feature>
<evidence type="ECO:0000313" key="3">
    <source>
        <dbReference type="Proteomes" id="UP000265431"/>
    </source>
</evidence>
<dbReference type="RefSeq" id="WP_119379608.1">
    <property type="nucleotide sequence ID" value="NZ_QWGB01000005.1"/>
</dbReference>
<evidence type="ECO:0000256" key="1">
    <source>
        <dbReference type="SAM" id="Phobius"/>
    </source>
</evidence>
<comment type="caution">
    <text evidence="2">The sequence shown here is derived from an EMBL/GenBank/DDBJ whole genome shotgun (WGS) entry which is preliminary data.</text>
</comment>
<dbReference type="Proteomes" id="UP000265431">
    <property type="component" value="Unassembled WGS sequence"/>
</dbReference>
<keyword evidence="3" id="KW-1185">Reference proteome</keyword>
<feature type="transmembrane region" description="Helical" evidence="1">
    <location>
        <begin position="27"/>
        <end position="48"/>
    </location>
</feature>
<keyword evidence="1" id="KW-0472">Membrane</keyword>
<protein>
    <submittedName>
        <fullName evidence="2">Uncharacterized protein</fullName>
    </submittedName>
</protein>
<proteinExistence type="predicted"/>
<name>A0A399R4R9_9PROT</name>
<keyword evidence="1" id="KW-1133">Transmembrane helix</keyword>
<reference evidence="2 3" key="1">
    <citation type="submission" date="2018-08" db="EMBL/GenBank/DDBJ databases">
        <title>Henriciella mobilis sp. nov., isolated from seawater.</title>
        <authorList>
            <person name="Cheng H."/>
            <person name="Wu Y.-H."/>
            <person name="Xu X.-W."/>
            <person name="Guo L.-L."/>
        </authorList>
    </citation>
    <scope>NUCLEOTIDE SEQUENCE [LARGE SCALE GENOMIC DNA]</scope>
    <source>
        <strain evidence="2 3">CCUG66934</strain>
    </source>
</reference>
<gene>
    <name evidence="2" type="ORF">D1224_09335</name>
</gene>
<dbReference type="AlphaFoldDB" id="A0A399R4R9"/>
<organism evidence="2 3">
    <name type="scientific">Henriciella barbarensis</name>
    <dbReference type="NCBI Taxonomy" id="86342"/>
    <lineage>
        <taxon>Bacteria</taxon>
        <taxon>Pseudomonadati</taxon>
        <taxon>Pseudomonadota</taxon>
        <taxon>Alphaproteobacteria</taxon>
        <taxon>Hyphomonadales</taxon>
        <taxon>Hyphomonadaceae</taxon>
        <taxon>Henriciella</taxon>
    </lineage>
</organism>
<dbReference type="EMBL" id="QWGB01000005">
    <property type="protein sequence ID" value="RIJ24419.1"/>
    <property type="molecule type" value="Genomic_DNA"/>
</dbReference>
<accession>A0A399R4R9</accession>
<feature type="transmembrane region" description="Helical" evidence="1">
    <location>
        <begin position="151"/>
        <end position="169"/>
    </location>
</feature>
<evidence type="ECO:0000313" key="2">
    <source>
        <dbReference type="EMBL" id="RIJ24419.1"/>
    </source>
</evidence>
<sequence>MADSKTKPALIQQLDQLSRETRGLERLAEVIFNLTAANILVLLLSMFLTPFQYLMETSFLFPNFFVIATFAVPLSFMALYSLRGFERIKYVGRVRLEEISDELHWNQSLMDRRPAPLTPNSKADVEVRILLKRFSINEKLPFTAREGGETVYALVNIVAPLTAIALSIFTQP</sequence>